<evidence type="ECO:0000256" key="7">
    <source>
        <dbReference type="ARBA" id="ARBA00023136"/>
    </source>
</evidence>
<keyword evidence="4" id="KW-0997">Cell inner membrane</keyword>
<dbReference type="Proteomes" id="UP000028640">
    <property type="component" value="Unassembled WGS sequence"/>
</dbReference>
<evidence type="ECO:0000313" key="11">
    <source>
        <dbReference type="EMBL" id="KFC80246.1"/>
    </source>
</evidence>
<dbReference type="Pfam" id="PF19029">
    <property type="entry name" value="DUF883_C"/>
    <property type="match status" value="1"/>
</dbReference>
<dbReference type="InterPro" id="IPR043605">
    <property type="entry name" value="DUF883_C"/>
</dbReference>
<gene>
    <name evidence="11" type="ORF">GEAM_2390</name>
</gene>
<evidence type="ECO:0000259" key="10">
    <source>
        <dbReference type="Pfam" id="PF19029"/>
    </source>
</evidence>
<keyword evidence="3" id="KW-1003">Cell membrane</keyword>
<keyword evidence="7 8" id="KW-0472">Membrane</keyword>
<comment type="similarity">
    <text evidence="2">Belongs to the ElaB/YgaM/YqjD family.</text>
</comment>
<evidence type="ECO:0000256" key="8">
    <source>
        <dbReference type="SAM" id="Phobius"/>
    </source>
</evidence>
<comment type="caution">
    <text evidence="11">The sequence shown here is derived from an EMBL/GenBank/DDBJ whole genome shotgun (WGS) entry which is preliminary data.</text>
</comment>
<dbReference type="OrthoDB" id="5298386at2"/>
<evidence type="ECO:0000256" key="6">
    <source>
        <dbReference type="ARBA" id="ARBA00022989"/>
    </source>
</evidence>
<dbReference type="GO" id="GO:0005886">
    <property type="term" value="C:plasma membrane"/>
    <property type="evidence" value="ECO:0007669"/>
    <property type="project" value="UniProtKB-SubCell"/>
</dbReference>
<evidence type="ECO:0000259" key="9">
    <source>
        <dbReference type="Pfam" id="PF05957"/>
    </source>
</evidence>
<comment type="subcellular location">
    <subcellularLocation>
        <location evidence="1">Cell inner membrane</location>
        <topology evidence="1">Single-pass membrane protein</topology>
    </subcellularLocation>
</comment>
<dbReference type="eggNOG" id="COG4575">
    <property type="taxonomic scope" value="Bacteria"/>
</dbReference>
<dbReference type="PANTHER" id="PTHR35893">
    <property type="entry name" value="INNER MEMBRANE PROTEIN-RELATED"/>
    <property type="match status" value="1"/>
</dbReference>
<dbReference type="RefSeq" id="WP_034791744.1">
    <property type="nucleotide sequence ID" value="NZ_JMPJ01000057.1"/>
</dbReference>
<evidence type="ECO:0000256" key="4">
    <source>
        <dbReference type="ARBA" id="ARBA00022519"/>
    </source>
</evidence>
<feature type="transmembrane region" description="Helical" evidence="8">
    <location>
        <begin position="83"/>
        <end position="100"/>
    </location>
</feature>
<feature type="domain" description="DUF883" evidence="10">
    <location>
        <begin position="74"/>
        <end position="100"/>
    </location>
</feature>
<evidence type="ECO:0000256" key="3">
    <source>
        <dbReference type="ARBA" id="ARBA00022475"/>
    </source>
</evidence>
<evidence type="ECO:0000313" key="12">
    <source>
        <dbReference type="Proteomes" id="UP000028640"/>
    </source>
</evidence>
<dbReference type="AlphaFoldDB" id="A0A085G951"/>
<reference evidence="11 12" key="1">
    <citation type="submission" date="2014-05" db="EMBL/GenBank/DDBJ databases">
        <title>ATOL: Assembling a taxonomically balanced genome-scale reconstruction of the evolutionary history of the Enterobacteriaceae.</title>
        <authorList>
            <person name="Plunkett G.III."/>
            <person name="Neeno-Eckwall E.C."/>
            <person name="Glasner J.D."/>
            <person name="Perna N.T."/>
        </authorList>
    </citation>
    <scope>NUCLEOTIDE SEQUENCE [LARGE SCALE GENOMIC DNA]</scope>
    <source>
        <strain evidence="11 12">ATCC 33852</strain>
    </source>
</reference>
<sequence length="102" mass="11269">MSNQFEPQQASLDDDLRMLSETLEEVLKSSGDKADEKYIEIKSRAEQALEEVKSRLSNGANSYCAKARQVAEQTDSYVRENPWHGVGAGAAVGLVIGLLLRR</sequence>
<protein>
    <submittedName>
        <fullName evidence="11">ElaB family protein</fullName>
    </submittedName>
</protein>
<dbReference type="InterPro" id="IPR043604">
    <property type="entry name" value="DUF883_N"/>
</dbReference>
<dbReference type="GO" id="GO:0043022">
    <property type="term" value="F:ribosome binding"/>
    <property type="evidence" value="ECO:0007669"/>
    <property type="project" value="InterPro"/>
</dbReference>
<accession>A0A085G951</accession>
<keyword evidence="6 8" id="KW-1133">Transmembrane helix</keyword>
<organism evidence="11 12">
    <name type="scientific">Ewingella americana (strain ATCC 33852 / DSM 4580 / CCUG 14506 / JCM 5911 / LMG 7869 / NCTC 12157 / CDC 1468-78)</name>
    <dbReference type="NCBI Taxonomy" id="910964"/>
    <lineage>
        <taxon>Bacteria</taxon>
        <taxon>Pseudomonadati</taxon>
        <taxon>Pseudomonadota</taxon>
        <taxon>Gammaproteobacteria</taxon>
        <taxon>Enterobacterales</taxon>
        <taxon>Yersiniaceae</taxon>
        <taxon>Ewingella</taxon>
    </lineage>
</organism>
<keyword evidence="12" id="KW-1185">Reference proteome</keyword>
<dbReference type="InterPro" id="IPR010279">
    <property type="entry name" value="YqjD/ElaB"/>
</dbReference>
<dbReference type="Pfam" id="PF05957">
    <property type="entry name" value="DUF883"/>
    <property type="match status" value="1"/>
</dbReference>
<name>A0A085G951_EWIA3</name>
<dbReference type="PANTHER" id="PTHR35893:SF1">
    <property type="entry name" value="PROTEIN ELAB"/>
    <property type="match status" value="1"/>
</dbReference>
<dbReference type="NCBIfam" id="NF007709">
    <property type="entry name" value="PRK10404.1"/>
    <property type="match status" value="1"/>
</dbReference>
<evidence type="ECO:0000256" key="1">
    <source>
        <dbReference type="ARBA" id="ARBA00004377"/>
    </source>
</evidence>
<dbReference type="EMBL" id="JMPJ01000057">
    <property type="protein sequence ID" value="KFC80246.1"/>
    <property type="molecule type" value="Genomic_DNA"/>
</dbReference>
<evidence type="ECO:0000256" key="5">
    <source>
        <dbReference type="ARBA" id="ARBA00022692"/>
    </source>
</evidence>
<keyword evidence="5 8" id="KW-0812">Transmembrane</keyword>
<evidence type="ECO:0000256" key="2">
    <source>
        <dbReference type="ARBA" id="ARBA00010423"/>
    </source>
</evidence>
<dbReference type="STRING" id="910964.GEAM_2390"/>
<feature type="domain" description="DUF883" evidence="9">
    <location>
        <begin position="11"/>
        <end position="59"/>
    </location>
</feature>
<dbReference type="GeneID" id="78380726"/>
<proteinExistence type="inferred from homology"/>